<dbReference type="PANTHER" id="PTHR42920:SF24">
    <property type="entry name" value="AROMATIC AMINO ACID EXPORTER YDDG"/>
    <property type="match status" value="1"/>
</dbReference>
<feature type="transmembrane region" description="Helical" evidence="6">
    <location>
        <begin position="185"/>
        <end position="207"/>
    </location>
</feature>
<protein>
    <submittedName>
        <fullName evidence="8">DMT family transporter</fullName>
    </submittedName>
</protein>
<proteinExistence type="predicted"/>
<keyword evidence="2" id="KW-1003">Cell membrane</keyword>
<keyword evidence="5 6" id="KW-0472">Membrane</keyword>
<feature type="transmembrane region" description="Helical" evidence="6">
    <location>
        <begin position="155"/>
        <end position="173"/>
    </location>
</feature>
<comment type="subcellular location">
    <subcellularLocation>
        <location evidence="1">Cell membrane</location>
        <topology evidence="1">Multi-pass membrane protein</topology>
    </subcellularLocation>
</comment>
<name>A0ABX8TGZ3_9CAUL</name>
<feature type="transmembrane region" description="Helical" evidence="6">
    <location>
        <begin position="127"/>
        <end position="143"/>
    </location>
</feature>
<feature type="transmembrane region" description="Helical" evidence="6">
    <location>
        <begin position="44"/>
        <end position="66"/>
    </location>
</feature>
<dbReference type="PROSITE" id="PS51257">
    <property type="entry name" value="PROKAR_LIPOPROTEIN"/>
    <property type="match status" value="1"/>
</dbReference>
<dbReference type="PANTHER" id="PTHR42920">
    <property type="entry name" value="OS03G0707200 PROTEIN-RELATED"/>
    <property type="match status" value="1"/>
</dbReference>
<feature type="transmembrane region" description="Helical" evidence="6">
    <location>
        <begin position="244"/>
        <end position="264"/>
    </location>
</feature>
<evidence type="ECO:0000313" key="9">
    <source>
        <dbReference type="Proteomes" id="UP000824334"/>
    </source>
</evidence>
<sequence>MTSLALKQHLNSPIAVRLAPYLALFAGMVTLACGTSYAKTLFPLIGAEGTSAYRVGLSAVLLIAVFRPWRFRLTRQDLMGVLLYGVALGAMNLSFYMSLRTIPLGLAIAIEFMGPLSLALFHSRKPIHFVCIGFAVLGLGLLLPLKQGVGSLDPVGVGLAAFAGLCWALYIVFGKRLSHIHPGQSVALGMSVAAMVIVPFGVAHAGAALLNPAILLAGAAVALFSSALPYTFEMFAMRSIPKRTFGVVLSAEPAVGAVAGLIFLHEHLTGQQWLAIAAIVAASVGAIVTTRQPPPVTETTPAT</sequence>
<evidence type="ECO:0000256" key="3">
    <source>
        <dbReference type="ARBA" id="ARBA00022692"/>
    </source>
</evidence>
<dbReference type="Pfam" id="PF00892">
    <property type="entry name" value="EamA"/>
    <property type="match status" value="1"/>
</dbReference>
<dbReference type="Proteomes" id="UP000824334">
    <property type="component" value="Chromosome"/>
</dbReference>
<dbReference type="InterPro" id="IPR051258">
    <property type="entry name" value="Diverse_Substrate_Transporter"/>
</dbReference>
<accession>A0ABX8TGZ3</accession>
<evidence type="ECO:0000313" key="8">
    <source>
        <dbReference type="EMBL" id="QYC09075.1"/>
    </source>
</evidence>
<evidence type="ECO:0000256" key="1">
    <source>
        <dbReference type="ARBA" id="ARBA00004651"/>
    </source>
</evidence>
<feature type="transmembrane region" description="Helical" evidence="6">
    <location>
        <begin position="78"/>
        <end position="96"/>
    </location>
</feature>
<evidence type="ECO:0000256" key="2">
    <source>
        <dbReference type="ARBA" id="ARBA00022475"/>
    </source>
</evidence>
<feature type="transmembrane region" description="Helical" evidence="6">
    <location>
        <begin position="270"/>
        <end position="288"/>
    </location>
</feature>
<feature type="domain" description="EamA" evidence="7">
    <location>
        <begin position="156"/>
        <end position="284"/>
    </location>
</feature>
<gene>
    <name evidence="8" type="ORF">KWG56_10565</name>
</gene>
<dbReference type="RefSeq" id="WP_219354726.1">
    <property type="nucleotide sequence ID" value="NZ_CP080034.1"/>
</dbReference>
<dbReference type="GeneID" id="94375714"/>
<feature type="transmembrane region" description="Helical" evidence="6">
    <location>
        <begin position="21"/>
        <end position="38"/>
    </location>
</feature>
<evidence type="ECO:0000256" key="4">
    <source>
        <dbReference type="ARBA" id="ARBA00022989"/>
    </source>
</evidence>
<feature type="transmembrane region" description="Helical" evidence="6">
    <location>
        <begin position="102"/>
        <end position="120"/>
    </location>
</feature>
<feature type="transmembrane region" description="Helical" evidence="6">
    <location>
        <begin position="213"/>
        <end position="232"/>
    </location>
</feature>
<evidence type="ECO:0000256" key="6">
    <source>
        <dbReference type="SAM" id="Phobius"/>
    </source>
</evidence>
<keyword evidence="9" id="KW-1185">Reference proteome</keyword>
<evidence type="ECO:0000256" key="5">
    <source>
        <dbReference type="ARBA" id="ARBA00023136"/>
    </source>
</evidence>
<organism evidence="8 9">
    <name type="scientific">Brevundimonas nasdae</name>
    <dbReference type="NCBI Taxonomy" id="172043"/>
    <lineage>
        <taxon>Bacteria</taxon>
        <taxon>Pseudomonadati</taxon>
        <taxon>Pseudomonadota</taxon>
        <taxon>Alphaproteobacteria</taxon>
        <taxon>Caulobacterales</taxon>
        <taxon>Caulobacteraceae</taxon>
        <taxon>Brevundimonas</taxon>
    </lineage>
</organism>
<evidence type="ECO:0000259" key="7">
    <source>
        <dbReference type="Pfam" id="PF00892"/>
    </source>
</evidence>
<dbReference type="EMBL" id="CP080034">
    <property type="protein sequence ID" value="QYC09075.1"/>
    <property type="molecule type" value="Genomic_DNA"/>
</dbReference>
<keyword evidence="4 6" id="KW-1133">Transmembrane helix</keyword>
<keyword evidence="3 6" id="KW-0812">Transmembrane</keyword>
<reference evidence="8 9" key="1">
    <citation type="submission" date="2021-07" db="EMBL/GenBank/DDBJ databases">
        <title>Isolation and characterization of bacteria from a gold mining with a capacity of golden bioaccumulation.</title>
        <authorList>
            <person name="Yang X.J."/>
        </authorList>
    </citation>
    <scope>NUCLEOTIDE SEQUENCE [LARGE SCALE GENOMIC DNA]</scope>
    <source>
        <strain evidence="8 9">Au29</strain>
    </source>
</reference>
<dbReference type="InterPro" id="IPR000620">
    <property type="entry name" value="EamA_dom"/>
</dbReference>